<proteinExistence type="predicted"/>
<gene>
    <name evidence="1" type="ORF">S01H1_40512</name>
</gene>
<feature type="non-terminal residue" evidence="1">
    <location>
        <position position="1"/>
    </location>
</feature>
<evidence type="ECO:0000313" key="1">
    <source>
        <dbReference type="EMBL" id="GAG06626.1"/>
    </source>
</evidence>
<dbReference type="EMBL" id="BARS01025656">
    <property type="protein sequence ID" value="GAG06626.1"/>
    <property type="molecule type" value="Genomic_DNA"/>
</dbReference>
<organism evidence="1">
    <name type="scientific">marine sediment metagenome</name>
    <dbReference type="NCBI Taxonomy" id="412755"/>
    <lineage>
        <taxon>unclassified sequences</taxon>
        <taxon>metagenomes</taxon>
        <taxon>ecological metagenomes</taxon>
    </lineage>
</organism>
<accession>X0W1M0</accession>
<name>X0W1M0_9ZZZZ</name>
<comment type="caution">
    <text evidence="1">The sequence shown here is derived from an EMBL/GenBank/DDBJ whole genome shotgun (WGS) entry which is preliminary data.</text>
</comment>
<reference evidence="1" key="1">
    <citation type="journal article" date="2014" name="Front. Microbiol.">
        <title>High frequency of phylogenetically diverse reductive dehalogenase-homologous genes in deep subseafloor sedimentary metagenomes.</title>
        <authorList>
            <person name="Kawai M."/>
            <person name="Futagami T."/>
            <person name="Toyoda A."/>
            <person name="Takaki Y."/>
            <person name="Nishi S."/>
            <person name="Hori S."/>
            <person name="Arai W."/>
            <person name="Tsubouchi T."/>
            <person name="Morono Y."/>
            <person name="Uchiyama I."/>
            <person name="Ito T."/>
            <person name="Fujiyama A."/>
            <person name="Inagaki F."/>
            <person name="Takami H."/>
        </authorList>
    </citation>
    <scope>NUCLEOTIDE SEQUENCE</scope>
    <source>
        <strain evidence="1">Expedition CK06-06</strain>
    </source>
</reference>
<protein>
    <submittedName>
        <fullName evidence="1">Uncharacterized protein</fullName>
    </submittedName>
</protein>
<sequence>EDVDHPWVWCWSHHDFGVFRWCWFQVDEEKCTTSEAPTRSQP</sequence>
<dbReference type="AlphaFoldDB" id="X0W1M0"/>